<dbReference type="Gene3D" id="2.60.120.10">
    <property type="entry name" value="Jelly Rolls"/>
    <property type="match status" value="1"/>
</dbReference>
<reference evidence="2 3" key="1">
    <citation type="submission" date="2018-11" db="EMBL/GenBank/DDBJ databases">
        <title>Whole genome sequencing of an environmental sample.</title>
        <authorList>
            <person name="Sarangi A.N."/>
            <person name="Singh D."/>
            <person name="Tripathy S."/>
        </authorList>
    </citation>
    <scope>NUCLEOTIDE SEQUENCE [LARGE SCALE GENOMIC DNA]</scope>
    <source>
        <strain evidence="2 3">Lakshadweep</strain>
    </source>
</reference>
<feature type="domain" description="ChrR-like cupin" evidence="1">
    <location>
        <begin position="15"/>
        <end position="103"/>
    </location>
</feature>
<sequence>MPLVIPEIWSLADRADTLPWQPFRPGVEIHRLYGDSSGPSAALLRYAPGAQVPHHDHTGYEHIFVLAGAQRDQHQTYGAGSLVINAPGSDHWVASDGGCLVLIVWEKPVAIRE</sequence>
<dbReference type="InterPro" id="IPR011051">
    <property type="entry name" value="RmlC_Cupin_sf"/>
</dbReference>
<gene>
    <name evidence="2" type="ORF">DYY88_12265</name>
</gene>
<evidence type="ECO:0000313" key="2">
    <source>
        <dbReference type="EMBL" id="RZM79879.1"/>
    </source>
</evidence>
<organism evidence="2 3">
    <name type="scientific">Leptolyngbya iicbica LK</name>
    <dbReference type="NCBI Taxonomy" id="2294035"/>
    <lineage>
        <taxon>Bacteria</taxon>
        <taxon>Bacillati</taxon>
        <taxon>Cyanobacteriota</taxon>
        <taxon>Cyanophyceae</taxon>
        <taxon>Leptolyngbyales</taxon>
        <taxon>Leptolyngbyaceae</taxon>
        <taxon>Leptolyngbya group</taxon>
        <taxon>Leptolyngbya</taxon>
        <taxon>Leptolyngbya iicbica</taxon>
    </lineage>
</organism>
<dbReference type="EMBL" id="QVFV01000002">
    <property type="protein sequence ID" value="RZM79879.1"/>
    <property type="molecule type" value="Genomic_DNA"/>
</dbReference>
<accession>A0A4Q7EBE6</accession>
<dbReference type="SUPFAM" id="SSF51182">
    <property type="entry name" value="RmlC-like cupins"/>
    <property type="match status" value="1"/>
</dbReference>
<dbReference type="AlphaFoldDB" id="A0A4Q7EBE6"/>
<keyword evidence="3" id="KW-1185">Reference proteome</keyword>
<dbReference type="InterPro" id="IPR014710">
    <property type="entry name" value="RmlC-like_jellyroll"/>
</dbReference>
<dbReference type="InterPro" id="IPR025979">
    <property type="entry name" value="ChrR-like_cupin_dom"/>
</dbReference>
<comment type="caution">
    <text evidence="2">The sequence shown here is derived from an EMBL/GenBank/DDBJ whole genome shotgun (WGS) entry which is preliminary data.</text>
</comment>
<protein>
    <submittedName>
        <fullName evidence="2">Transcription negative regulator ChrR</fullName>
    </submittedName>
</protein>
<evidence type="ECO:0000313" key="3">
    <source>
        <dbReference type="Proteomes" id="UP000292459"/>
    </source>
</evidence>
<name>A0A4Q7EBE6_9CYAN</name>
<dbReference type="Pfam" id="PF12973">
    <property type="entry name" value="Cupin_7"/>
    <property type="match status" value="1"/>
</dbReference>
<proteinExistence type="predicted"/>
<evidence type="ECO:0000259" key="1">
    <source>
        <dbReference type="Pfam" id="PF12973"/>
    </source>
</evidence>
<dbReference type="Proteomes" id="UP000292459">
    <property type="component" value="Unassembled WGS sequence"/>
</dbReference>
<dbReference type="OrthoDB" id="9801227at2"/>